<evidence type="ECO:0000256" key="1">
    <source>
        <dbReference type="SAM" id="Coils"/>
    </source>
</evidence>
<protein>
    <recommendedName>
        <fullName evidence="3">Signal-induced proliferation-associated 1-like protein C-terminal domain-containing protein</fullName>
    </recommendedName>
</protein>
<dbReference type="InterPro" id="IPR021818">
    <property type="entry name" value="SIPA1L_C"/>
</dbReference>
<feature type="domain" description="Signal-induced proliferation-associated 1-like protein C-terminal" evidence="3">
    <location>
        <begin position="342"/>
        <end position="542"/>
    </location>
</feature>
<feature type="region of interest" description="Disordered" evidence="2">
    <location>
        <begin position="529"/>
        <end position="585"/>
    </location>
</feature>
<feature type="compositionally biased region" description="Polar residues" evidence="2">
    <location>
        <begin position="342"/>
        <end position="364"/>
    </location>
</feature>
<feature type="region of interest" description="Disordered" evidence="2">
    <location>
        <begin position="214"/>
        <end position="364"/>
    </location>
</feature>
<evidence type="ECO:0000313" key="5">
    <source>
        <dbReference type="Proteomes" id="UP000887568"/>
    </source>
</evidence>
<dbReference type="AlphaFoldDB" id="A0A913Z5E9"/>
<evidence type="ECO:0000259" key="3">
    <source>
        <dbReference type="Pfam" id="PF11881"/>
    </source>
</evidence>
<feature type="coiled-coil region" evidence="1">
    <location>
        <begin position="594"/>
        <end position="642"/>
    </location>
</feature>
<dbReference type="Proteomes" id="UP000887568">
    <property type="component" value="Unplaced"/>
</dbReference>
<feature type="region of interest" description="Disordered" evidence="2">
    <location>
        <begin position="471"/>
        <end position="491"/>
    </location>
</feature>
<feature type="compositionally biased region" description="Low complexity" evidence="2">
    <location>
        <begin position="312"/>
        <end position="328"/>
    </location>
</feature>
<feature type="compositionally biased region" description="Basic and acidic residues" evidence="2">
    <location>
        <begin position="400"/>
        <end position="411"/>
    </location>
</feature>
<reference evidence="4" key="1">
    <citation type="submission" date="2022-11" db="UniProtKB">
        <authorList>
            <consortium name="EnsemblMetazoa"/>
        </authorList>
    </citation>
    <scope>IDENTIFICATION</scope>
</reference>
<feature type="compositionally biased region" description="Polar residues" evidence="2">
    <location>
        <begin position="557"/>
        <end position="568"/>
    </location>
</feature>
<feature type="compositionally biased region" description="Basic and acidic residues" evidence="2">
    <location>
        <begin position="1"/>
        <end position="28"/>
    </location>
</feature>
<feature type="region of interest" description="Disordered" evidence="2">
    <location>
        <begin position="379"/>
        <end position="411"/>
    </location>
</feature>
<feature type="compositionally biased region" description="Basic and acidic residues" evidence="2">
    <location>
        <begin position="143"/>
        <end position="164"/>
    </location>
</feature>
<feature type="compositionally biased region" description="Polar residues" evidence="2">
    <location>
        <begin position="537"/>
        <end position="550"/>
    </location>
</feature>
<name>A0A913Z5E9_PATMI</name>
<dbReference type="OrthoDB" id="9335786at2759"/>
<feature type="compositionally biased region" description="Basic and acidic residues" evidence="2">
    <location>
        <begin position="180"/>
        <end position="202"/>
    </location>
</feature>
<organism evidence="4 5">
    <name type="scientific">Patiria miniata</name>
    <name type="common">Bat star</name>
    <name type="synonym">Asterina miniata</name>
    <dbReference type="NCBI Taxonomy" id="46514"/>
    <lineage>
        <taxon>Eukaryota</taxon>
        <taxon>Metazoa</taxon>
        <taxon>Echinodermata</taxon>
        <taxon>Eleutherozoa</taxon>
        <taxon>Asterozoa</taxon>
        <taxon>Asteroidea</taxon>
        <taxon>Valvatacea</taxon>
        <taxon>Valvatida</taxon>
        <taxon>Asterinidae</taxon>
        <taxon>Patiria</taxon>
    </lineage>
</organism>
<feature type="compositionally biased region" description="Polar residues" evidence="2">
    <location>
        <begin position="474"/>
        <end position="488"/>
    </location>
</feature>
<dbReference type="RefSeq" id="XP_038046947.1">
    <property type="nucleotide sequence ID" value="XM_038191019.1"/>
</dbReference>
<accession>A0A913Z5E9</accession>
<feature type="compositionally biased region" description="Low complexity" evidence="2">
    <location>
        <begin position="224"/>
        <end position="255"/>
    </location>
</feature>
<dbReference type="EnsemblMetazoa" id="XM_038191019.1">
    <property type="protein sequence ID" value="XP_038046947.1"/>
    <property type="gene ID" value="LOC119721158"/>
</dbReference>
<keyword evidence="5" id="KW-1185">Reference proteome</keyword>
<dbReference type="Pfam" id="PF11881">
    <property type="entry name" value="SPAR_C"/>
    <property type="match status" value="1"/>
</dbReference>
<keyword evidence="1" id="KW-0175">Coiled coil</keyword>
<feature type="compositionally biased region" description="Basic and acidic residues" evidence="2">
    <location>
        <begin position="66"/>
        <end position="75"/>
    </location>
</feature>
<dbReference type="GeneID" id="119721158"/>
<evidence type="ECO:0000256" key="2">
    <source>
        <dbReference type="SAM" id="MobiDB-lite"/>
    </source>
</evidence>
<feature type="region of interest" description="Disordered" evidence="2">
    <location>
        <begin position="1"/>
        <end position="202"/>
    </location>
</feature>
<evidence type="ECO:0000313" key="4">
    <source>
        <dbReference type="EnsemblMetazoa" id="XP_038046947.1"/>
    </source>
</evidence>
<sequence>MAHDRRSAREMRTTPRMHDTPARLRSSQEELEQISALAAVRQANVRSSQEELHRVVPAGSHSRQNSTEDKLDPHPRGRVLSDSSNSPWQRQARPPQSATFPESNRNRTNPAFATPNSHYRGASVKHSRSGDTLSSNNVDDNWYDTHDDMNGYHDSRLSRSRDNIAEPSGYSVPSAALPGDFKDPVDGYGKPERYSPTEHLYPDRMLSDAELQLQKGGVGGTGRPVPISMVLPSPSSSNLSDVSLHSHSTHSSGSSQRGDYRGELGVRSSHSGSLPRNPMTALSPELGRRSTVHGIPGQGKADYGTSGHRRAGPSASSSSSISESSSPRVSRRRTTEVRNSNDSLNTRLRSGHSGTKSLPASNEVQESLRKLIAPESINLDAGSPSVTASSAKGAHQAALPREHAQSSRLDPLHRTYSDESIAAGGGPYNRPGHHDGYNVELANDVLFTSAKMPQLESAQVPDNQQYKETRISNDDLNANNNRGTSNPSLFPLPDSAAHLDWNNLVETANAFQDTGLDHHSFKSASSNKLNDLRDAAPNSQQPFHNANTASIDKKKQLSQSTDALSPTVSRRARPGPQPKNDYESLKYASTGYNASSLKRSTNQLELELRRTQERLEMERKQKEHLAGQVHKLRHDNQRLQGESASTAEQLQQFTDWFFNAIEK</sequence>
<feature type="compositionally biased region" description="Polar residues" evidence="2">
    <location>
        <begin position="130"/>
        <end position="139"/>
    </location>
</feature>
<proteinExistence type="predicted"/>
<feature type="compositionally biased region" description="Polar residues" evidence="2">
    <location>
        <begin position="81"/>
        <end position="117"/>
    </location>
</feature>